<evidence type="ECO:0000313" key="2">
    <source>
        <dbReference type="Proteomes" id="UP000249757"/>
    </source>
</evidence>
<dbReference type="EMBL" id="NRDI02000012">
    <property type="protein sequence ID" value="KAI1512210.1"/>
    <property type="molecule type" value="Genomic_DNA"/>
</dbReference>
<sequence>MVESRTISSTGLGTEIIGKSLERVPSITKKGHLVLGYEGTKRGDVVALISGSQVPFIFRPQDSGRYRIIGEAYVDGIMDGEAWDSAKIGRIELV</sequence>
<protein>
    <submittedName>
        <fullName evidence="1">Uncharacterized protein</fullName>
    </submittedName>
</protein>
<reference evidence="2" key="1">
    <citation type="journal article" date="2022" name="Microb. Genom.">
        <title>A global pangenome for the wheat fungal pathogen Pyrenophora tritici-repentis and prediction of effector protein structural homology.</title>
        <authorList>
            <person name="Moolhuijzen P.M."/>
            <person name="See P.T."/>
            <person name="Shi G."/>
            <person name="Powell H.R."/>
            <person name="Cockram J."/>
            <person name="Jorgensen L.N."/>
            <person name="Benslimane H."/>
            <person name="Strelkov S.E."/>
            <person name="Turner J."/>
            <person name="Liu Z."/>
            <person name="Moffat C.S."/>
        </authorList>
    </citation>
    <scope>NUCLEOTIDE SEQUENCE [LARGE SCALE GENOMIC DNA]</scope>
</reference>
<dbReference type="OrthoDB" id="3678145at2759"/>
<accession>A0A2W1F404</accession>
<gene>
    <name evidence="1" type="ORF">Ptr86124_009050</name>
</gene>
<name>A0A2W1F404_9PLEO</name>
<dbReference type="Proteomes" id="UP000249757">
    <property type="component" value="Unassembled WGS sequence"/>
</dbReference>
<proteinExistence type="predicted"/>
<dbReference type="AlphaFoldDB" id="A0A2W1F404"/>
<comment type="caution">
    <text evidence="1">The sequence shown here is derived from an EMBL/GenBank/DDBJ whole genome shotgun (WGS) entry which is preliminary data.</text>
</comment>
<evidence type="ECO:0000313" key="1">
    <source>
        <dbReference type="EMBL" id="KAI1512210.1"/>
    </source>
</evidence>
<keyword evidence="2" id="KW-1185">Reference proteome</keyword>
<organism evidence="1 2">
    <name type="scientific">Pyrenophora tritici-repentis</name>
    <dbReference type="NCBI Taxonomy" id="45151"/>
    <lineage>
        <taxon>Eukaryota</taxon>
        <taxon>Fungi</taxon>
        <taxon>Dikarya</taxon>
        <taxon>Ascomycota</taxon>
        <taxon>Pezizomycotina</taxon>
        <taxon>Dothideomycetes</taxon>
        <taxon>Pleosporomycetidae</taxon>
        <taxon>Pleosporales</taxon>
        <taxon>Pleosporineae</taxon>
        <taxon>Pleosporaceae</taxon>
        <taxon>Pyrenophora</taxon>
    </lineage>
</organism>
<dbReference type="Pfam" id="PF26639">
    <property type="entry name" value="Het-6_barrel"/>
    <property type="match status" value="1"/>
</dbReference>